<reference evidence="3 4" key="1">
    <citation type="submission" date="2015-06" db="EMBL/GenBank/DDBJ databases">
        <title>Improved classification and identification of acetic acid bacteria using matrix-assisted laser desorption/ionization time-of-flight mass spectrometry; Gluconobacter nephelii and Gluconobacter uchimurae are later heterotypic synonyms of Gluconobacter japonicus and Gluconobacter oxydans, respectively.</title>
        <authorList>
            <person name="Li L."/>
            <person name="Cleenwerck I."/>
            <person name="De Vuyst L."/>
            <person name="Vandamme P."/>
        </authorList>
    </citation>
    <scope>NUCLEOTIDE SEQUENCE [LARGE SCALE GENOMIC DNA]</scope>
    <source>
        <strain evidence="3 4">LMG 1768</strain>
    </source>
</reference>
<dbReference type="Proteomes" id="UP000075636">
    <property type="component" value="Unassembled WGS sequence"/>
</dbReference>
<dbReference type="PANTHER" id="PTHR38432">
    <property type="entry name" value="TELA-LIKE PROTEIN SAOUHSC_01408"/>
    <property type="match status" value="1"/>
</dbReference>
<name>A0A149TE84_9PROT</name>
<protein>
    <recommendedName>
        <fullName evidence="5">Toxic anion resistance protein</fullName>
    </recommendedName>
</protein>
<proteinExistence type="inferred from homology"/>
<dbReference type="PANTHER" id="PTHR38432:SF1">
    <property type="entry name" value="TELA-LIKE PROTEIN SAOUHSC_01408"/>
    <property type="match status" value="1"/>
</dbReference>
<evidence type="ECO:0000313" key="4">
    <source>
        <dbReference type="Proteomes" id="UP000075636"/>
    </source>
</evidence>
<dbReference type="EMBL" id="LHZR01000114">
    <property type="protein sequence ID" value="KXV45788.1"/>
    <property type="molecule type" value="Genomic_DNA"/>
</dbReference>
<evidence type="ECO:0000256" key="1">
    <source>
        <dbReference type="ARBA" id="ARBA00005541"/>
    </source>
</evidence>
<keyword evidence="2" id="KW-0175">Coiled coil</keyword>
<gene>
    <name evidence="3" type="ORF">AD945_16520</name>
</gene>
<feature type="coiled-coil region" evidence="2">
    <location>
        <begin position="377"/>
        <end position="404"/>
    </location>
</feature>
<evidence type="ECO:0008006" key="5">
    <source>
        <dbReference type="Google" id="ProtNLM"/>
    </source>
</evidence>
<dbReference type="RefSeq" id="WP_062110485.1">
    <property type="nucleotide sequence ID" value="NZ_JAERLB010000003.1"/>
</dbReference>
<dbReference type="PATRIC" id="fig|318683.6.peg.200"/>
<accession>A0A149TE84</accession>
<sequence>MSADETRPLDLSDLYADEPAPAPVKVEAPAATGAAGAVPAVLEPMPAFPRLVEISRLPADMVEEAHRRAGTIDFADLNTLLSHGMGALGELAKVSDRMLAGRTLGESDAVGEIAASVLDGVKILRIGDLQKLARGEGGAPGGFLAKMGGLLGGAKDALGGFAENRKKFNALMDQQEAKARVTIADLKRNITSFEDMYQALRHGVRELNIDIAAGQLALEEGERKVEALRQHAMETQDPVDAAEVMELRGRLANFSGHLSEQREGLMRAALTIPMIKSTREAAEARIMALHSALTKTIPNLKAACAVAVGQVDNRNAATARDALNEADRKILGLVADGALDAARTTASSRGVDPRQMEALAQAADKVTQALGEMAQNDRLAAERAQEQEKELHQLRDRLATSMRSLAQQSVQPLGQP</sequence>
<dbReference type="InterPro" id="IPR008863">
    <property type="entry name" value="Toxic_anion-R_TelA"/>
</dbReference>
<comment type="caution">
    <text evidence="3">The sequence shown here is derived from an EMBL/GenBank/DDBJ whole genome shotgun (WGS) entry which is preliminary data.</text>
</comment>
<dbReference type="AlphaFoldDB" id="A0A149TE84"/>
<dbReference type="Pfam" id="PF05816">
    <property type="entry name" value="TelA"/>
    <property type="match status" value="1"/>
</dbReference>
<evidence type="ECO:0000256" key="2">
    <source>
        <dbReference type="SAM" id="Coils"/>
    </source>
</evidence>
<evidence type="ECO:0000313" key="3">
    <source>
        <dbReference type="EMBL" id="KXV45788.1"/>
    </source>
</evidence>
<organism evidence="3 4">
    <name type="scientific">Gluconobacter albidus</name>
    <dbReference type="NCBI Taxonomy" id="318683"/>
    <lineage>
        <taxon>Bacteria</taxon>
        <taxon>Pseudomonadati</taxon>
        <taxon>Pseudomonadota</taxon>
        <taxon>Alphaproteobacteria</taxon>
        <taxon>Acetobacterales</taxon>
        <taxon>Acetobacteraceae</taxon>
        <taxon>Gluconobacter</taxon>
    </lineage>
</organism>
<comment type="similarity">
    <text evidence="1">Belongs to the TelA family.</text>
</comment>
<dbReference type="STRING" id="318683.A0U94_03645"/>